<dbReference type="Pfam" id="PF01770">
    <property type="entry name" value="Folate_carrier"/>
    <property type="match status" value="1"/>
</dbReference>
<dbReference type="PANTHER" id="PTHR10686:SF37">
    <property type="entry name" value="THIAMINE TRANSPORTER 2"/>
    <property type="match status" value="1"/>
</dbReference>
<dbReference type="KEGG" id="tng:GSTEN00011551G001"/>
<comment type="caution">
    <text evidence="6">The sequence shown here is derived from an EMBL/GenBank/DDBJ whole genome shotgun (WGS) entry which is preliminary data.</text>
</comment>
<dbReference type="AlphaFoldDB" id="Q4SWD1"/>
<evidence type="ECO:0000259" key="5">
    <source>
        <dbReference type="Pfam" id="PF00264"/>
    </source>
</evidence>
<dbReference type="EMBL" id="CAAE01013631">
    <property type="protein sequence ID" value="CAF95051.1"/>
    <property type="molecule type" value="Genomic_DNA"/>
</dbReference>
<sequence length="256" mass="28343">CDVIHDHSFYSLYSGTGTSPFWRNLASNLAWPVVQRLPQLRMECLQLNTFDIPPYYSTSFDSFRNTVEDTSLCFLSYKTPQGMYDLHNLAHLFLNRTGGQTYLSLNDLIIVLLHTFTDTIFDEWLSRFHIATGLTMERYALVFGANYFASGVLQAIILSIVVSDKGLGLGIIPQRDQHWACSQAPDHKEPTASAPMSADSGFVFTGAHLFPISPKSSASCLSLWENVQPSQNATIYNGVVEAAGGLLSKLSMQDTG</sequence>
<name>Q4SWD1_TETNG</name>
<comment type="subcellular location">
    <subcellularLocation>
        <location evidence="1">Melanosome membrane</location>
        <topology evidence="1">Single-pass type I membrane protein</topology>
    </subcellularLocation>
</comment>
<evidence type="ECO:0000256" key="4">
    <source>
        <dbReference type="ARBA" id="ARBA00023101"/>
    </source>
</evidence>
<reference evidence="6" key="1">
    <citation type="journal article" date="2004" name="Nature">
        <title>Genome duplication in the teleost fish Tetraodon nigroviridis reveals the early vertebrate proto-karyotype.</title>
        <authorList>
            <person name="Jaillon O."/>
            <person name="Aury J.-M."/>
            <person name="Brunet F."/>
            <person name="Petit J.-L."/>
            <person name="Stange-Thomann N."/>
            <person name="Mauceli E."/>
            <person name="Bouneau L."/>
            <person name="Fischer C."/>
            <person name="Ozouf-Costaz C."/>
            <person name="Bernot A."/>
            <person name="Nicaud S."/>
            <person name="Jaffe D."/>
            <person name="Fisher S."/>
            <person name="Lutfalla G."/>
            <person name="Dossat C."/>
            <person name="Segurens B."/>
            <person name="Dasilva C."/>
            <person name="Salanoubat M."/>
            <person name="Levy M."/>
            <person name="Boudet N."/>
            <person name="Castellano S."/>
            <person name="Anthouard V."/>
            <person name="Jubin C."/>
            <person name="Castelli V."/>
            <person name="Katinka M."/>
            <person name="Vacherie B."/>
            <person name="Biemont C."/>
            <person name="Skalli Z."/>
            <person name="Cattolico L."/>
            <person name="Poulain J."/>
            <person name="De Berardinis V."/>
            <person name="Cruaud C."/>
            <person name="Duprat S."/>
            <person name="Brottier P."/>
            <person name="Coutanceau J.-P."/>
            <person name="Gouzy J."/>
            <person name="Parra G."/>
            <person name="Lardier G."/>
            <person name="Chapple C."/>
            <person name="McKernan K.J."/>
            <person name="McEwan P."/>
            <person name="Bosak S."/>
            <person name="Kellis M."/>
            <person name="Volff J.-N."/>
            <person name="Guigo R."/>
            <person name="Zody M.C."/>
            <person name="Mesirov J."/>
            <person name="Lindblad-Toh K."/>
            <person name="Birren B."/>
            <person name="Nusbaum C."/>
            <person name="Kahn D."/>
            <person name="Robinson-Rechavi M."/>
            <person name="Laudet V."/>
            <person name="Schachter V."/>
            <person name="Quetier F."/>
            <person name="Saurin W."/>
            <person name="Scarpelli C."/>
            <person name="Wincker P."/>
            <person name="Lander E.S."/>
            <person name="Weissenbach J."/>
            <person name="Roest Crollius H."/>
        </authorList>
    </citation>
    <scope>NUCLEOTIDE SEQUENCE [LARGE SCALE GENOMIC DNA]</scope>
</reference>
<dbReference type="GO" id="GO:0016491">
    <property type="term" value="F:oxidoreductase activity"/>
    <property type="evidence" value="ECO:0007669"/>
    <property type="project" value="InterPro"/>
</dbReference>
<dbReference type="GO" id="GO:0090482">
    <property type="term" value="F:vitamin transmembrane transporter activity"/>
    <property type="evidence" value="ECO:0007669"/>
    <property type="project" value="InterPro"/>
</dbReference>
<comment type="similarity">
    <text evidence="2">Belongs to the reduced folate carrier (RFC) transporter (TC 2.A.48) family.</text>
</comment>
<evidence type="ECO:0000313" key="6">
    <source>
        <dbReference type="EMBL" id="CAF95051.1"/>
    </source>
</evidence>
<gene>
    <name evidence="6" type="ORF">GSTENG00011551001</name>
</gene>
<dbReference type="Gene3D" id="1.10.1280.10">
    <property type="entry name" value="Di-copper center containing domain from catechol oxidase"/>
    <property type="match status" value="1"/>
</dbReference>
<dbReference type="InterPro" id="IPR008922">
    <property type="entry name" value="Di-copper_centre_dom_sf"/>
</dbReference>
<organism evidence="6">
    <name type="scientific">Tetraodon nigroviridis</name>
    <name type="common">Spotted green pufferfish</name>
    <name type="synonym">Chelonodon nigroviridis</name>
    <dbReference type="NCBI Taxonomy" id="99883"/>
    <lineage>
        <taxon>Eukaryota</taxon>
        <taxon>Metazoa</taxon>
        <taxon>Chordata</taxon>
        <taxon>Craniata</taxon>
        <taxon>Vertebrata</taxon>
        <taxon>Euteleostomi</taxon>
        <taxon>Actinopterygii</taxon>
        <taxon>Neopterygii</taxon>
        <taxon>Teleostei</taxon>
        <taxon>Neoteleostei</taxon>
        <taxon>Acanthomorphata</taxon>
        <taxon>Eupercaria</taxon>
        <taxon>Tetraodontiformes</taxon>
        <taxon>Tetradontoidea</taxon>
        <taxon>Tetraodontidae</taxon>
        <taxon>Tetraodon</taxon>
    </lineage>
</organism>
<evidence type="ECO:0000256" key="1">
    <source>
        <dbReference type="ARBA" id="ARBA00004573"/>
    </source>
</evidence>
<evidence type="ECO:0000256" key="3">
    <source>
        <dbReference type="ARBA" id="ARBA00009928"/>
    </source>
</evidence>
<accession>Q4SWD1</accession>
<dbReference type="InterPro" id="IPR002666">
    <property type="entry name" value="Folate_carrier"/>
</dbReference>
<proteinExistence type="inferred from homology"/>
<dbReference type="Pfam" id="PF00264">
    <property type="entry name" value="Tyrosinase"/>
    <property type="match status" value="1"/>
</dbReference>
<feature type="non-terminal residue" evidence="6">
    <location>
        <position position="256"/>
    </location>
</feature>
<protein>
    <submittedName>
        <fullName evidence="6">(spotted green pufferfish) hypothetical protein</fullName>
    </submittedName>
</protein>
<reference evidence="6" key="2">
    <citation type="submission" date="2004-02" db="EMBL/GenBank/DDBJ databases">
        <authorList>
            <consortium name="Genoscope"/>
            <consortium name="Whitehead Institute Centre for Genome Research"/>
        </authorList>
    </citation>
    <scope>NUCLEOTIDE SEQUENCE</scope>
</reference>
<comment type="similarity">
    <text evidence="3">Belongs to the tyrosinase family.</text>
</comment>
<evidence type="ECO:0000256" key="2">
    <source>
        <dbReference type="ARBA" id="ARBA00005773"/>
    </source>
</evidence>
<dbReference type="GO" id="GO:0033162">
    <property type="term" value="C:melanosome membrane"/>
    <property type="evidence" value="ECO:0007669"/>
    <property type="project" value="UniProtKB-SubCell"/>
</dbReference>
<dbReference type="PANTHER" id="PTHR10686">
    <property type="entry name" value="FOLATE TRANSPORTER"/>
    <property type="match status" value="1"/>
</dbReference>
<keyword evidence="4" id="KW-0470">Melanin biosynthesis</keyword>
<dbReference type="SUPFAM" id="SSF48056">
    <property type="entry name" value="Di-copper centre-containing domain"/>
    <property type="match status" value="1"/>
</dbReference>
<feature type="domain" description="Tyrosinase copper-binding" evidence="5">
    <location>
        <begin position="42"/>
        <end position="125"/>
    </location>
</feature>
<dbReference type="OrthoDB" id="18814at2759"/>
<dbReference type="GO" id="GO:0042438">
    <property type="term" value="P:melanin biosynthetic process"/>
    <property type="evidence" value="ECO:0007669"/>
    <property type="project" value="UniProtKB-KW"/>
</dbReference>
<dbReference type="GO" id="GO:0005886">
    <property type="term" value="C:plasma membrane"/>
    <property type="evidence" value="ECO:0007669"/>
    <property type="project" value="TreeGrafter"/>
</dbReference>
<dbReference type="InterPro" id="IPR002227">
    <property type="entry name" value="Tyrosinase_Cu-bd"/>
</dbReference>